<keyword evidence="7" id="KW-1185">Reference proteome</keyword>
<evidence type="ECO:0000256" key="1">
    <source>
        <dbReference type="ARBA" id="ARBA00004141"/>
    </source>
</evidence>
<reference evidence="6" key="1">
    <citation type="journal article" date="2014" name="Int. J. Syst. Evol. Microbiol.">
        <title>Complete genome sequence of Corynebacterium casei LMG S-19264T (=DSM 44701T), isolated from a smear-ripened cheese.</title>
        <authorList>
            <consortium name="US DOE Joint Genome Institute (JGI-PGF)"/>
            <person name="Walter F."/>
            <person name="Albersmeier A."/>
            <person name="Kalinowski J."/>
            <person name="Ruckert C."/>
        </authorList>
    </citation>
    <scope>NUCLEOTIDE SEQUENCE</scope>
    <source>
        <strain evidence="6">CGMCC 1.12827</strain>
    </source>
</reference>
<feature type="transmembrane region" description="Helical" evidence="5">
    <location>
        <begin position="96"/>
        <end position="115"/>
    </location>
</feature>
<feature type="transmembrane region" description="Helical" evidence="5">
    <location>
        <begin position="71"/>
        <end position="90"/>
    </location>
</feature>
<dbReference type="Proteomes" id="UP000621454">
    <property type="component" value="Unassembled WGS sequence"/>
</dbReference>
<proteinExistence type="predicted"/>
<keyword evidence="3 5" id="KW-1133">Transmembrane helix</keyword>
<dbReference type="InterPro" id="IPR032808">
    <property type="entry name" value="DoxX"/>
</dbReference>
<feature type="transmembrane region" description="Helical" evidence="5">
    <location>
        <begin position="45"/>
        <end position="64"/>
    </location>
</feature>
<evidence type="ECO:0000256" key="5">
    <source>
        <dbReference type="SAM" id="Phobius"/>
    </source>
</evidence>
<comment type="subcellular location">
    <subcellularLocation>
        <location evidence="1">Membrane</location>
        <topology evidence="1">Multi-pass membrane protein</topology>
    </subcellularLocation>
</comment>
<evidence type="ECO:0008006" key="8">
    <source>
        <dbReference type="Google" id="ProtNLM"/>
    </source>
</evidence>
<evidence type="ECO:0000313" key="6">
    <source>
        <dbReference type="EMBL" id="GGB31112.1"/>
    </source>
</evidence>
<gene>
    <name evidence="6" type="ORF">GCM10011489_19140</name>
</gene>
<dbReference type="Pfam" id="PF13564">
    <property type="entry name" value="DoxX_2"/>
    <property type="match status" value="1"/>
</dbReference>
<comment type="caution">
    <text evidence="6">The sequence shown here is derived from an EMBL/GenBank/DDBJ whole genome shotgun (WGS) entry which is preliminary data.</text>
</comment>
<evidence type="ECO:0000256" key="4">
    <source>
        <dbReference type="ARBA" id="ARBA00023136"/>
    </source>
</evidence>
<evidence type="ECO:0000256" key="2">
    <source>
        <dbReference type="ARBA" id="ARBA00022692"/>
    </source>
</evidence>
<keyword evidence="4 5" id="KW-0472">Membrane</keyword>
<organism evidence="6 7">
    <name type="scientific">Gordonia jinhuaensis</name>
    <dbReference type="NCBI Taxonomy" id="1517702"/>
    <lineage>
        <taxon>Bacteria</taxon>
        <taxon>Bacillati</taxon>
        <taxon>Actinomycetota</taxon>
        <taxon>Actinomycetes</taxon>
        <taxon>Mycobacteriales</taxon>
        <taxon>Gordoniaceae</taxon>
        <taxon>Gordonia</taxon>
    </lineage>
</organism>
<evidence type="ECO:0000313" key="7">
    <source>
        <dbReference type="Proteomes" id="UP000621454"/>
    </source>
</evidence>
<accession>A0A916T5S0</accession>
<sequence>MQMYIATVVLSVILAALLVFSGIGKLRHDPKQMGVMKAINFPEDQVWWLAIIEFTGALGLLLGLWAWPIGLAAVIGVIMYFIGALIFHLRAHDKNIGPAIVIIVLAVVTMVMRLTSI</sequence>
<evidence type="ECO:0000256" key="3">
    <source>
        <dbReference type="ARBA" id="ARBA00022989"/>
    </source>
</evidence>
<name>A0A916T5S0_9ACTN</name>
<dbReference type="GO" id="GO:0016020">
    <property type="term" value="C:membrane"/>
    <property type="evidence" value="ECO:0007669"/>
    <property type="project" value="UniProtKB-SubCell"/>
</dbReference>
<keyword evidence="2 5" id="KW-0812">Transmembrane</keyword>
<reference evidence="6" key="2">
    <citation type="submission" date="2020-09" db="EMBL/GenBank/DDBJ databases">
        <authorList>
            <person name="Sun Q."/>
            <person name="Zhou Y."/>
        </authorList>
    </citation>
    <scope>NUCLEOTIDE SEQUENCE</scope>
    <source>
        <strain evidence="6">CGMCC 1.12827</strain>
    </source>
</reference>
<dbReference type="AlphaFoldDB" id="A0A916T5S0"/>
<protein>
    <recommendedName>
        <fullName evidence="8">DoxX-like family protein</fullName>
    </recommendedName>
</protein>
<dbReference type="EMBL" id="BMGC01000011">
    <property type="protein sequence ID" value="GGB31112.1"/>
    <property type="molecule type" value="Genomic_DNA"/>
</dbReference>